<evidence type="ECO:0000256" key="1">
    <source>
        <dbReference type="SAM" id="SignalP"/>
    </source>
</evidence>
<accession>A0A2M8M0N6</accession>
<dbReference type="Proteomes" id="UP000230407">
    <property type="component" value="Unassembled WGS sequence"/>
</dbReference>
<name>A0A2M8M0N6_9ACTN</name>
<evidence type="ECO:0000313" key="3">
    <source>
        <dbReference type="EMBL" id="PJE97761.1"/>
    </source>
</evidence>
<evidence type="ECO:0000313" key="2">
    <source>
        <dbReference type="EMBL" id="PJE97052.1"/>
    </source>
</evidence>
<comment type="caution">
    <text evidence="3">The sequence shown here is derived from an EMBL/GenBank/DDBJ whole genome shotgun (WGS) entry which is preliminary data.</text>
</comment>
<gene>
    <name evidence="3" type="ORF">CUT44_11615</name>
    <name evidence="2" type="ORF">CUT44_14870</name>
</gene>
<feature type="chain" id="PRO_5015083190" description="Secreted protein" evidence="1">
    <location>
        <begin position="27"/>
        <end position="78"/>
    </location>
</feature>
<dbReference type="AlphaFoldDB" id="A0A2M8M0N6"/>
<proteinExistence type="predicted"/>
<evidence type="ECO:0000313" key="4">
    <source>
        <dbReference type="Proteomes" id="UP000230407"/>
    </source>
</evidence>
<evidence type="ECO:0008006" key="5">
    <source>
        <dbReference type="Google" id="ProtNLM"/>
    </source>
</evidence>
<sequence>MNLKRTAAVSLSTAALLAAGAGVSHADGPKFQNNSQVLSCLTLEVLDVPILSSANNNIDCSRNYEKEVRVESVESQQD</sequence>
<feature type="signal peptide" evidence="1">
    <location>
        <begin position="1"/>
        <end position="26"/>
    </location>
</feature>
<dbReference type="EMBL" id="PGGW01000050">
    <property type="protein sequence ID" value="PJE97052.1"/>
    <property type="molecule type" value="Genomic_DNA"/>
</dbReference>
<organism evidence="3 4">
    <name type="scientific">Streptomyces carminius</name>
    <dbReference type="NCBI Taxonomy" id="2665496"/>
    <lineage>
        <taxon>Bacteria</taxon>
        <taxon>Bacillati</taxon>
        <taxon>Actinomycetota</taxon>
        <taxon>Actinomycetes</taxon>
        <taxon>Kitasatosporales</taxon>
        <taxon>Streptomycetaceae</taxon>
        <taxon>Streptomyces</taxon>
    </lineage>
</organism>
<protein>
    <recommendedName>
        <fullName evidence="5">Secreted protein</fullName>
    </recommendedName>
</protein>
<keyword evidence="1" id="KW-0732">Signal</keyword>
<dbReference type="RefSeq" id="WP_100201851.1">
    <property type="nucleotide sequence ID" value="NZ_PGGW01000039.1"/>
</dbReference>
<keyword evidence="4" id="KW-1185">Reference proteome</keyword>
<reference evidence="3 4" key="1">
    <citation type="submission" date="2017-11" db="EMBL/GenBank/DDBJ databases">
        <title>Streptomyces carmine sp. nov., a novel actinomycete isolated from Sophora alopecuroides in Xinjiang, China.</title>
        <authorList>
            <person name="Wang Y."/>
            <person name="Luo X."/>
            <person name="Wan C."/>
            <person name="Zhang L."/>
        </authorList>
    </citation>
    <scope>NUCLEOTIDE SEQUENCE [LARGE SCALE GENOMIC DNA]</scope>
    <source>
        <strain evidence="3 4">TRM SA0054</strain>
    </source>
</reference>
<dbReference type="EMBL" id="PGGW01000039">
    <property type="protein sequence ID" value="PJE97761.1"/>
    <property type="molecule type" value="Genomic_DNA"/>
</dbReference>